<dbReference type="STRING" id="76936.BN2458_PEG0794"/>
<evidence type="ECO:0000313" key="1">
    <source>
        <dbReference type="EMBL" id="TLD78543.1"/>
    </source>
</evidence>
<evidence type="ECO:0000313" key="2">
    <source>
        <dbReference type="Proteomes" id="UP000029925"/>
    </source>
</evidence>
<gene>
    <name evidence="1" type="ORF">LS75_005475</name>
</gene>
<organism evidence="1 2">
    <name type="scientific">Helicobacter typhlonius</name>
    <dbReference type="NCBI Taxonomy" id="76936"/>
    <lineage>
        <taxon>Bacteria</taxon>
        <taxon>Pseudomonadati</taxon>
        <taxon>Campylobacterota</taxon>
        <taxon>Epsilonproteobacteria</taxon>
        <taxon>Campylobacterales</taxon>
        <taxon>Helicobacteraceae</taxon>
        <taxon>Helicobacter</taxon>
    </lineage>
</organism>
<keyword evidence="2" id="KW-1185">Reference proteome</keyword>
<proteinExistence type="predicted"/>
<name>A0A4U8RZ42_9HELI</name>
<comment type="caution">
    <text evidence="1">The sequence shown here is derived from an EMBL/GenBank/DDBJ whole genome shotgun (WGS) entry which is preliminary data.</text>
</comment>
<dbReference type="AlphaFoldDB" id="A0A4U8RZ42"/>
<protein>
    <recommendedName>
        <fullName evidence="3">Methyltransferase FkbM domain-containing protein</fullName>
    </recommendedName>
</protein>
<evidence type="ECO:0008006" key="3">
    <source>
        <dbReference type="Google" id="ProtNLM"/>
    </source>
</evidence>
<dbReference type="Proteomes" id="UP000029925">
    <property type="component" value="Unassembled WGS sequence"/>
</dbReference>
<dbReference type="EMBL" id="JRPF02000005">
    <property type="protein sequence ID" value="TLD78543.1"/>
    <property type="molecule type" value="Genomic_DNA"/>
</dbReference>
<accession>A0A4U8RZ42</accession>
<reference evidence="1 2" key="1">
    <citation type="journal article" date="2014" name="Genome Announc.">
        <title>Draft genome sequences of eight enterohepatic helicobacter species isolated from both laboratory and wild rodents.</title>
        <authorList>
            <person name="Sheh A."/>
            <person name="Shen Z."/>
            <person name="Fox J.G."/>
        </authorList>
    </citation>
    <scope>NUCLEOTIDE SEQUENCE [LARGE SCALE GENOMIC DNA]</scope>
    <source>
        <strain evidence="1 2">MIT 98-6810</strain>
    </source>
</reference>
<sequence>MLNANLLSQQHLQAYKQELMGGGVSIESMEFSAYSQNGEDGILDFLIEILGLDREHSPYPKAFVEFGVQDYTESNTRYLLKKRHWQGLVIDGGADYINFIKNDEIYWRYDLEATCAFITKDNINTLIHNYLISRNLTNIALLSVDIDGVDYYVWEAIECVTPAIVVVEYNAIFGEQSVSVPYREDFNRFKAHYSGLYFGASLQALIKLGKKKGYAFIGCDKSRTNAFFVYNPLLSKLSPIKVQHLSYYCHSHHARQSRDENGTLNYLYGDKRLENIAHLPLSII</sequence>